<dbReference type="GO" id="GO:0008260">
    <property type="term" value="F:succinyl-CoA:3-oxo-acid CoA-transferase activity"/>
    <property type="evidence" value="ECO:0007669"/>
    <property type="project" value="TreeGrafter"/>
</dbReference>
<dbReference type="Gene3D" id="1.20.1250.20">
    <property type="entry name" value="MFS general substrate transporter like domains"/>
    <property type="match status" value="2"/>
</dbReference>
<keyword evidence="2" id="KW-1133">Transmembrane helix</keyword>
<dbReference type="InterPro" id="IPR020846">
    <property type="entry name" value="MFS_dom"/>
</dbReference>
<feature type="transmembrane region" description="Helical" evidence="2">
    <location>
        <begin position="15"/>
        <end position="40"/>
    </location>
</feature>
<dbReference type="GO" id="GO:0005739">
    <property type="term" value="C:mitochondrion"/>
    <property type="evidence" value="ECO:0007669"/>
    <property type="project" value="TreeGrafter"/>
</dbReference>
<dbReference type="GO" id="GO:0016020">
    <property type="term" value="C:membrane"/>
    <property type="evidence" value="ECO:0007669"/>
    <property type="project" value="UniProtKB-SubCell"/>
</dbReference>
<comment type="caution">
    <text evidence="4">The sequence shown here is derived from an EMBL/GenBank/DDBJ whole genome shotgun (WGS) entry which is preliminary data.</text>
</comment>
<proteinExistence type="predicted"/>
<organism evidence="4 5">
    <name type="scientific">Rhipicephalus microplus</name>
    <name type="common">Cattle tick</name>
    <name type="synonym">Boophilus microplus</name>
    <dbReference type="NCBI Taxonomy" id="6941"/>
    <lineage>
        <taxon>Eukaryota</taxon>
        <taxon>Metazoa</taxon>
        <taxon>Ecdysozoa</taxon>
        <taxon>Arthropoda</taxon>
        <taxon>Chelicerata</taxon>
        <taxon>Arachnida</taxon>
        <taxon>Acari</taxon>
        <taxon>Parasitiformes</taxon>
        <taxon>Ixodida</taxon>
        <taxon>Ixodoidea</taxon>
        <taxon>Ixodidae</taxon>
        <taxon>Rhipicephalinae</taxon>
        <taxon>Rhipicephalus</taxon>
        <taxon>Boophilus</taxon>
    </lineage>
</organism>
<comment type="subcellular location">
    <subcellularLocation>
        <location evidence="1">Membrane</location>
        <topology evidence="1">Multi-pass membrane protein</topology>
    </subcellularLocation>
</comment>
<evidence type="ECO:0000256" key="1">
    <source>
        <dbReference type="ARBA" id="ARBA00004141"/>
    </source>
</evidence>
<dbReference type="Gene3D" id="3.40.1080.10">
    <property type="entry name" value="Glutaconate Coenzyme A-transferase"/>
    <property type="match status" value="3"/>
</dbReference>
<dbReference type="InterPro" id="IPR011701">
    <property type="entry name" value="MFS"/>
</dbReference>
<dbReference type="VEuPathDB" id="VectorBase:LOC119170392"/>
<dbReference type="SMART" id="SM00882">
    <property type="entry name" value="CoA_trans"/>
    <property type="match status" value="2"/>
</dbReference>
<feature type="transmembrane region" description="Helical" evidence="2">
    <location>
        <begin position="95"/>
        <end position="115"/>
    </location>
</feature>
<dbReference type="GO" id="GO:0022857">
    <property type="term" value="F:transmembrane transporter activity"/>
    <property type="evidence" value="ECO:0007669"/>
    <property type="project" value="InterPro"/>
</dbReference>
<dbReference type="AlphaFoldDB" id="A0A9J6DWI4"/>
<feature type="domain" description="Major facilitator superfamily (MFS) profile" evidence="3">
    <location>
        <begin position="19"/>
        <end position="538"/>
    </location>
</feature>
<feature type="transmembrane region" description="Helical" evidence="2">
    <location>
        <begin position="183"/>
        <end position="205"/>
    </location>
</feature>
<feature type="transmembrane region" description="Helical" evidence="2">
    <location>
        <begin position="147"/>
        <end position="171"/>
    </location>
</feature>
<name>A0A9J6DWI4_RHIMP</name>
<dbReference type="PROSITE" id="PS01274">
    <property type="entry name" value="COA_TRANSF_2"/>
    <property type="match status" value="1"/>
</dbReference>
<keyword evidence="2" id="KW-0472">Membrane</keyword>
<dbReference type="EMBL" id="JABSTU010000007">
    <property type="protein sequence ID" value="KAH8026080.1"/>
    <property type="molecule type" value="Genomic_DNA"/>
</dbReference>
<accession>A0A9J6DWI4</accession>
<dbReference type="FunFam" id="1.20.1250.20:FF:000532">
    <property type="entry name" value="SLC (SoLute Carrier) homolog"/>
    <property type="match status" value="1"/>
</dbReference>
<dbReference type="Pfam" id="PF07690">
    <property type="entry name" value="MFS_1"/>
    <property type="match status" value="1"/>
</dbReference>
<dbReference type="Pfam" id="PF01144">
    <property type="entry name" value="CoA_trans"/>
    <property type="match status" value="3"/>
</dbReference>
<feature type="transmembrane region" description="Helical" evidence="2">
    <location>
        <begin position="122"/>
        <end position="141"/>
    </location>
</feature>
<reference evidence="4" key="2">
    <citation type="submission" date="2021-09" db="EMBL/GenBank/DDBJ databases">
        <authorList>
            <person name="Jia N."/>
            <person name="Wang J."/>
            <person name="Shi W."/>
            <person name="Du L."/>
            <person name="Sun Y."/>
            <person name="Zhan W."/>
            <person name="Jiang J."/>
            <person name="Wang Q."/>
            <person name="Zhang B."/>
            <person name="Ji P."/>
            <person name="Sakyi L.B."/>
            <person name="Cui X."/>
            <person name="Yuan T."/>
            <person name="Jiang B."/>
            <person name="Yang W."/>
            <person name="Lam T.T.-Y."/>
            <person name="Chang Q."/>
            <person name="Ding S."/>
            <person name="Wang X."/>
            <person name="Zhu J."/>
            <person name="Ruan X."/>
            <person name="Zhao L."/>
            <person name="Wei J."/>
            <person name="Que T."/>
            <person name="Du C."/>
            <person name="Cheng J."/>
            <person name="Dai P."/>
            <person name="Han X."/>
            <person name="Huang E."/>
            <person name="Gao Y."/>
            <person name="Liu J."/>
            <person name="Shao H."/>
            <person name="Ye R."/>
            <person name="Li L."/>
            <person name="Wei W."/>
            <person name="Wang X."/>
            <person name="Wang C."/>
            <person name="Huo Q."/>
            <person name="Li W."/>
            <person name="Guo W."/>
            <person name="Chen H."/>
            <person name="Chen S."/>
            <person name="Zhou L."/>
            <person name="Zhou L."/>
            <person name="Ni X."/>
            <person name="Tian J."/>
            <person name="Zhou Y."/>
            <person name="Sheng Y."/>
            <person name="Liu T."/>
            <person name="Pan Y."/>
            <person name="Xia L."/>
            <person name="Li J."/>
            <person name="Zhao F."/>
            <person name="Cao W."/>
        </authorList>
    </citation>
    <scope>NUCLEOTIDE SEQUENCE</scope>
    <source>
        <strain evidence="4">Rmic-2018</strain>
        <tissue evidence="4">Larvae</tissue>
    </source>
</reference>
<dbReference type="VEuPathDB" id="VectorBase:LOC119170391"/>
<feature type="transmembrane region" description="Helical" evidence="2">
    <location>
        <begin position="317"/>
        <end position="338"/>
    </location>
</feature>
<evidence type="ECO:0000313" key="4">
    <source>
        <dbReference type="EMBL" id="KAH8026080.1"/>
    </source>
</evidence>
<feature type="transmembrane region" description="Helical" evidence="2">
    <location>
        <begin position="359"/>
        <end position="381"/>
    </location>
</feature>
<dbReference type="InterPro" id="IPR037171">
    <property type="entry name" value="NagB/RpiA_transferase-like"/>
</dbReference>
<feature type="transmembrane region" description="Helical" evidence="2">
    <location>
        <begin position="217"/>
        <end position="237"/>
    </location>
</feature>
<evidence type="ECO:0000259" key="3">
    <source>
        <dbReference type="PROSITE" id="PS50850"/>
    </source>
</evidence>
<dbReference type="PANTHER" id="PTHR13707:SF23">
    <property type="entry name" value="SUCCINYL-COA:3-KETOACID-COENZYME A TRANSFERASE"/>
    <property type="match status" value="1"/>
</dbReference>
<dbReference type="PANTHER" id="PTHR13707">
    <property type="entry name" value="KETOACID-COENZYME A TRANSFERASE"/>
    <property type="match status" value="1"/>
</dbReference>
<protein>
    <recommendedName>
        <fullName evidence="3">Major facilitator superfamily (MFS) profile domain-containing protein</fullName>
    </recommendedName>
</protein>
<dbReference type="PROSITE" id="PS50850">
    <property type="entry name" value="MFS"/>
    <property type="match status" value="1"/>
</dbReference>
<reference evidence="4" key="1">
    <citation type="journal article" date="2020" name="Cell">
        <title>Large-Scale Comparative Analyses of Tick Genomes Elucidate Their Genetic Diversity and Vector Capacities.</title>
        <authorList>
            <consortium name="Tick Genome and Microbiome Consortium (TIGMIC)"/>
            <person name="Jia N."/>
            <person name="Wang J."/>
            <person name="Shi W."/>
            <person name="Du L."/>
            <person name="Sun Y."/>
            <person name="Zhan W."/>
            <person name="Jiang J.F."/>
            <person name="Wang Q."/>
            <person name="Zhang B."/>
            <person name="Ji P."/>
            <person name="Bell-Sakyi L."/>
            <person name="Cui X.M."/>
            <person name="Yuan T.T."/>
            <person name="Jiang B.G."/>
            <person name="Yang W.F."/>
            <person name="Lam T.T."/>
            <person name="Chang Q.C."/>
            <person name="Ding S.J."/>
            <person name="Wang X.J."/>
            <person name="Zhu J.G."/>
            <person name="Ruan X.D."/>
            <person name="Zhao L."/>
            <person name="Wei J.T."/>
            <person name="Ye R.Z."/>
            <person name="Que T.C."/>
            <person name="Du C.H."/>
            <person name="Zhou Y.H."/>
            <person name="Cheng J.X."/>
            <person name="Dai P.F."/>
            <person name="Guo W.B."/>
            <person name="Han X.H."/>
            <person name="Huang E.J."/>
            <person name="Li L.F."/>
            <person name="Wei W."/>
            <person name="Gao Y.C."/>
            <person name="Liu J.Z."/>
            <person name="Shao H.Z."/>
            <person name="Wang X."/>
            <person name="Wang C.C."/>
            <person name="Yang T.C."/>
            <person name="Huo Q.B."/>
            <person name="Li W."/>
            <person name="Chen H.Y."/>
            <person name="Chen S.E."/>
            <person name="Zhou L.G."/>
            <person name="Ni X.B."/>
            <person name="Tian J.H."/>
            <person name="Sheng Y."/>
            <person name="Liu T."/>
            <person name="Pan Y.S."/>
            <person name="Xia L.Y."/>
            <person name="Li J."/>
            <person name="Zhao F."/>
            <person name="Cao W.C."/>
        </authorList>
    </citation>
    <scope>NUCLEOTIDE SEQUENCE</scope>
    <source>
        <strain evidence="4">Rmic-2018</strain>
    </source>
</reference>
<evidence type="ECO:0000313" key="5">
    <source>
        <dbReference type="Proteomes" id="UP000821866"/>
    </source>
</evidence>
<dbReference type="SUPFAM" id="SSF100950">
    <property type="entry name" value="NagB/RpiA/CoA transferase-like"/>
    <property type="match status" value="2"/>
</dbReference>
<dbReference type="InterPro" id="IPR004165">
    <property type="entry name" value="CoA_trans_fam_I"/>
</dbReference>
<feature type="transmembrane region" description="Helical" evidence="2">
    <location>
        <begin position="393"/>
        <end position="415"/>
    </location>
</feature>
<keyword evidence="2" id="KW-0812">Transmembrane</keyword>
<sequence>MEQSSREQSDGRFQYILGFLGLVNVYTLRVSLSVAIVAMVKHPADAATPTNGTSFVNYTQCQTKDYDRLSTSEALEEQRYGQAERFDWDARVQGLVLGSFFYGYILTVLPGGVLAEQFGPKWLIGLGVVITSLLSMVLPAAAHAHYIIVVVIRVLQGLAEGLVFPAMHTMISLWTPITSRSRAVSIIQSGSDVGAVVAMMASGVLAESTFLGGWPSIFYVFGVAGIIWFIAWCLLAFDTPSQHPRISNGELEFIIVNQGNEQAQLKRKVPWLKVLLSIPVWSSVLSHFGFNWIHYIFLSEMPTYLTSVLHYSLGANGFLSAVPYILGAFLCCIASLASDLIRKRGSMSISNNRKLFNTLGTLLGISNVIASIPGIALPAMLGELLKEQSPLEAWALFYYIGSAIGIITALEFILLGSAELQSWGVDNKFKLKFPDRILRPHKKHFASLTWKLKFDSVPSVQSHKCRLYLLGFGLCGIPENLISALSKSGVKDLVVVSNNAGVDGFGLGILLNTRQGTLAERLRAGGAGIPAFYTPTAYGTLIHKGGAPIKYDSNGNVAVKSEPRQHQVFNGKNYIMEQAITGDFALVKAWKADKAGNLVFRQVMKTASNFNPVMCKAAKYTIAEVEEIVEIGALPPDHIHIPSIYVDAVYEGKNFEKRIEKKKLREKAGASAGGKDDLRSRIIRRAALEFQDGMYVNLGIGIPVLASNYIPKGVHVVLHSENGILGVVSRSLCVQSYTKRLFYFIIQLGHIDLTMLGAMEVSQYGDLANWMIPGKMVKGMGGAMDLVSSKAAGTRIVVTMEHVAKGNKPKIKRECTLPLTGERCVDLIITEKCVFEVDEKKGLTLVEIADGLKVDDITSSTACPFEKERKERNSSFNDDVYDKDNNLAQGNYLDYLPNFDHTPSGGEDTQWFYWRNPMRLLSQHSRITGKPYKSSHYCSSVRHYTTKMSQQ</sequence>
<feature type="transmembrane region" description="Helical" evidence="2">
    <location>
        <begin position="274"/>
        <end position="297"/>
    </location>
</feature>
<dbReference type="InterPro" id="IPR036259">
    <property type="entry name" value="MFS_trans_sf"/>
</dbReference>
<dbReference type="InterPro" id="IPR004164">
    <property type="entry name" value="CoA_transf_AS"/>
</dbReference>
<keyword evidence="5" id="KW-1185">Reference proteome</keyword>
<dbReference type="Proteomes" id="UP000821866">
    <property type="component" value="Unassembled WGS sequence"/>
</dbReference>
<dbReference type="SUPFAM" id="SSF103473">
    <property type="entry name" value="MFS general substrate transporter"/>
    <property type="match status" value="1"/>
</dbReference>
<evidence type="ECO:0000256" key="2">
    <source>
        <dbReference type="SAM" id="Phobius"/>
    </source>
</evidence>
<gene>
    <name evidence="4" type="ORF">HPB51_015429</name>
</gene>